<name>A0A4R9G4A6_9LEPT</name>
<sequence length="174" mass="19728">MSFFKRILSRIADLTAGSEQVESGENPALRTAMLCYGKRKNAKNLDRLSSELTRANFLVPMFEASKVSPKKKTRAKKKKVSGKKRKPSDDKIVFLYVKDENGRIFLPAFSHSQEVVRYFGSETRTIRLEAVDLWWAGLQNEEVSGVVIDPVSALWILNREHLEILQKESSIPSG</sequence>
<dbReference type="RefSeq" id="WP_135769024.1">
    <property type="nucleotide sequence ID" value="NZ_RQET01000013.1"/>
</dbReference>
<dbReference type="Pfam" id="PF07179">
    <property type="entry name" value="SseB"/>
    <property type="match status" value="1"/>
</dbReference>
<dbReference type="EMBL" id="RQET01000013">
    <property type="protein sequence ID" value="TGK06342.1"/>
    <property type="molecule type" value="Genomic_DNA"/>
</dbReference>
<evidence type="ECO:0000313" key="3">
    <source>
        <dbReference type="Proteomes" id="UP000298458"/>
    </source>
</evidence>
<feature type="domain" description="SseB protein N-terminal" evidence="1">
    <location>
        <begin position="38"/>
        <end position="152"/>
    </location>
</feature>
<comment type="caution">
    <text evidence="2">The sequence shown here is derived from an EMBL/GenBank/DDBJ whole genome shotgun (WGS) entry which is preliminary data.</text>
</comment>
<keyword evidence="3" id="KW-1185">Reference proteome</keyword>
<dbReference type="OrthoDB" id="329454at2"/>
<accession>A0A4R9G4A6</accession>
<protein>
    <submittedName>
        <fullName evidence="2">SseB family protein</fullName>
    </submittedName>
</protein>
<evidence type="ECO:0000259" key="1">
    <source>
        <dbReference type="Pfam" id="PF07179"/>
    </source>
</evidence>
<gene>
    <name evidence="2" type="ORF">EHO60_14970</name>
</gene>
<evidence type="ECO:0000313" key="2">
    <source>
        <dbReference type="EMBL" id="TGK06342.1"/>
    </source>
</evidence>
<reference evidence="2" key="1">
    <citation type="journal article" date="2019" name="PLoS Negl. Trop. Dis.">
        <title>Revisiting the worldwide diversity of Leptospira species in the environment.</title>
        <authorList>
            <person name="Vincent A.T."/>
            <person name="Schiettekatte O."/>
            <person name="Bourhy P."/>
            <person name="Veyrier F.J."/>
            <person name="Picardeau M."/>
        </authorList>
    </citation>
    <scope>NUCLEOTIDE SEQUENCE [LARGE SCALE GENOMIC DNA]</scope>
    <source>
        <strain evidence="2">SSW15</strain>
    </source>
</reference>
<dbReference type="InterPro" id="IPR009839">
    <property type="entry name" value="SseB_N"/>
</dbReference>
<organism evidence="2 3">
    <name type="scientific">Leptospira fletcheri</name>
    <dbReference type="NCBI Taxonomy" id="2484981"/>
    <lineage>
        <taxon>Bacteria</taxon>
        <taxon>Pseudomonadati</taxon>
        <taxon>Spirochaetota</taxon>
        <taxon>Spirochaetia</taxon>
        <taxon>Leptospirales</taxon>
        <taxon>Leptospiraceae</taxon>
        <taxon>Leptospira</taxon>
    </lineage>
</organism>
<dbReference type="Proteomes" id="UP000298458">
    <property type="component" value="Unassembled WGS sequence"/>
</dbReference>
<dbReference type="AlphaFoldDB" id="A0A4R9G4A6"/>
<proteinExistence type="predicted"/>